<reference evidence="1 2" key="1">
    <citation type="submission" date="2022-06" db="EMBL/GenBank/DDBJ databases">
        <title>Isolation of gut microbiota from human fecal samples.</title>
        <authorList>
            <person name="Pamer E.G."/>
            <person name="Barat B."/>
            <person name="Waligurski E."/>
            <person name="Medina S."/>
            <person name="Paddock L."/>
            <person name="Mostad J."/>
        </authorList>
    </citation>
    <scope>NUCLEOTIDE SEQUENCE [LARGE SCALE GENOMIC DNA]</scope>
    <source>
        <strain evidence="1 2">DFI.9.90</strain>
    </source>
</reference>
<organism evidence="1 2">
    <name type="scientific">Cloacibacillus evryensis</name>
    <dbReference type="NCBI Taxonomy" id="508460"/>
    <lineage>
        <taxon>Bacteria</taxon>
        <taxon>Thermotogati</taxon>
        <taxon>Synergistota</taxon>
        <taxon>Synergistia</taxon>
        <taxon>Synergistales</taxon>
        <taxon>Synergistaceae</taxon>
        <taxon>Cloacibacillus</taxon>
    </lineage>
</organism>
<proteinExistence type="predicted"/>
<evidence type="ECO:0008006" key="3">
    <source>
        <dbReference type="Google" id="ProtNLM"/>
    </source>
</evidence>
<evidence type="ECO:0000313" key="2">
    <source>
        <dbReference type="Proteomes" id="UP001205919"/>
    </source>
</evidence>
<dbReference type="Proteomes" id="UP001205919">
    <property type="component" value="Unassembled WGS sequence"/>
</dbReference>
<comment type="caution">
    <text evidence="1">The sequence shown here is derived from an EMBL/GenBank/DDBJ whole genome shotgun (WGS) entry which is preliminary data.</text>
</comment>
<keyword evidence="2" id="KW-1185">Reference proteome</keyword>
<name>A0AAW5KBV7_9BACT</name>
<dbReference type="EMBL" id="JANFYT010000119">
    <property type="protein sequence ID" value="MCQ4815782.1"/>
    <property type="molecule type" value="Genomic_DNA"/>
</dbReference>
<protein>
    <recommendedName>
        <fullName evidence="3">Xylose isomerase-like TIM barrel domain-containing protein</fullName>
    </recommendedName>
</protein>
<dbReference type="Gene3D" id="3.20.20.150">
    <property type="entry name" value="Divalent-metal-dependent TIM barrel enzymes"/>
    <property type="match status" value="1"/>
</dbReference>
<dbReference type="AlphaFoldDB" id="A0AAW5KBV7"/>
<evidence type="ECO:0000313" key="1">
    <source>
        <dbReference type="EMBL" id="MCQ4815782.1"/>
    </source>
</evidence>
<accession>A0AAW5KBV7</accession>
<gene>
    <name evidence="1" type="ORF">NE630_15245</name>
</gene>
<feature type="non-terminal residue" evidence="1">
    <location>
        <position position="85"/>
    </location>
</feature>
<sequence length="85" mass="9644">MKFGTLYSYWGTKWQCDYLKTLKRVSDIGFDILEMGAPHLLEMSDYELSELRRAAKDMDMVLTANIGPAKDKDLASPDPDIRKAG</sequence>
<dbReference type="InterPro" id="IPR036237">
    <property type="entry name" value="Xyl_isomerase-like_sf"/>
</dbReference>
<dbReference type="SUPFAM" id="SSF51658">
    <property type="entry name" value="Xylose isomerase-like"/>
    <property type="match status" value="1"/>
</dbReference>